<evidence type="ECO:0000256" key="1">
    <source>
        <dbReference type="ARBA" id="ARBA00022723"/>
    </source>
</evidence>
<sequence>MTEWWDEFLLTTPSASHDEQMSLPYSHAEGSNHPHEHQQYHQDPRGRPPPIHIPRNPYEQPLPHHHDQHSYPHQVQQAQGYYPPPPPPNIFYAAEDQPPGPPVNMIMNPPYSSDIQPKLEHEPPSVMMQHMPPSYLEQQQQQQHHQYHQQQQQQSMLISPYEMPLQNGSSHNPAITEYFPNLHTPTGAPMDSGSSHNTTMAEYFPPQLSIAQQPDLSMQSLPLSNQVWQSTIPAPLTTFPNRHNTSAGPSAKPEKSGTKTSRQQFTACGACRHRRVKCDLKDKQEAAEDDNDEDGVGPTRAKDGGKQKKVSCTNCIERGLNCIDEFAPLKAAKQLRRGKRISEIEMLFGKTAASAAVAHRPAKLSSDTSLNIIKGKQKEKEKDMGKEEFMPDLTKEFFDSPFFRRFQVQRPILDPHDFIARYLSISVPSAAAMGPEGAVLCHVLYAWAVSYGVDHYGRLDIPEGGGAPLENINLLSPGDGELQRETDRLKRKEKMRAVIEVILKEIDECGMMRKPTWDGVRVLLLVLPLTDGIASPVERLSMYEAAISQVFTLCSFIGVGYDGQPSGTAGINGGSDDSGGQDLLHVRVRIYWYAFVHEGITTGLKGGRLHLDDEDLETMQDSIDHKSLVRDSAAYKISSRFATSPINLALACRKINKALTGPAAKRRTAVNGDLVKQAWEALERCWEDFDQLKYEASKPAFAQGDEVIRFADGWKIFLFEAQNVIRKNLEDRIEKLSKAQTTAFITESNPSTPEAMHNDLLHAQHLLDISKDKCEVQTRQIMEIVRRHVGTRFFEWDASLVRDGTYYAAMLLAQAGGSDEDIQICIRALNELRWAHAKAWERSADLRKEWQDRAPITEPPSGDNGWESVLSDLAKLSSHNANSQEGISSDTQSRSTQSSHSINYNDGYNHDGTHNNEYNQSTQVTYPNHQLNQHQHQQHQRHQHQHQHVHQHQHQHIHQIQHHHDRISSHNSEPTPSASPFTSPTIISPTYDSTTGMGLPMMRGYIPQSQSQSQNTDQRTVNTMSTLEPIEENMTMTENDISYEKWLNTYTSPNTHTTIIPNSVLHQQDPRLYHNQESYPMFHNHNINNINNYPNHLGPPPLNSIDQHQQAQYVVRQDGSHVLRPL</sequence>
<dbReference type="InterPro" id="IPR036864">
    <property type="entry name" value="Zn2-C6_fun-type_DNA-bd_sf"/>
</dbReference>
<feature type="region of interest" description="Disordered" evidence="6">
    <location>
        <begin position="136"/>
        <end position="155"/>
    </location>
</feature>
<evidence type="ECO:0000256" key="5">
    <source>
        <dbReference type="ARBA" id="ARBA00023242"/>
    </source>
</evidence>
<feature type="compositionally biased region" description="Basic and acidic residues" evidence="6">
    <location>
        <begin position="30"/>
        <end position="46"/>
    </location>
</feature>
<reference evidence="8 9" key="1">
    <citation type="submission" date="2024-01" db="EMBL/GenBank/DDBJ databases">
        <title>Comparative genomics of Cryptococcus and Kwoniella reveals pathogenesis evolution and contrasting modes of karyotype evolution via chromosome fusion or intercentromeric recombination.</title>
        <authorList>
            <person name="Coelho M.A."/>
            <person name="David-Palma M."/>
            <person name="Shea T."/>
            <person name="Bowers K."/>
            <person name="McGinley-Smith S."/>
            <person name="Mohammad A.W."/>
            <person name="Gnirke A."/>
            <person name="Yurkov A.M."/>
            <person name="Nowrousian M."/>
            <person name="Sun S."/>
            <person name="Cuomo C.A."/>
            <person name="Heitman J."/>
        </authorList>
    </citation>
    <scope>NUCLEOTIDE SEQUENCE [LARGE SCALE GENOMIC DNA]</scope>
    <source>
        <strain evidence="8">CBS 11374</strain>
    </source>
</reference>
<feature type="region of interest" description="Disordered" evidence="6">
    <location>
        <begin position="235"/>
        <end position="266"/>
    </location>
</feature>
<feature type="domain" description="Zn(2)-C6 fungal-type" evidence="7">
    <location>
        <begin position="262"/>
        <end position="333"/>
    </location>
</feature>
<dbReference type="Gene3D" id="4.10.240.10">
    <property type="entry name" value="Zn(2)-C6 fungal-type DNA-binding domain"/>
    <property type="match status" value="1"/>
</dbReference>
<dbReference type="Proteomes" id="UP001329825">
    <property type="component" value="Chromosome 4"/>
</dbReference>
<feature type="region of interest" description="Disordered" evidence="6">
    <location>
        <begin position="878"/>
        <end position="1019"/>
    </location>
</feature>
<accession>A0ABZ1D108</accession>
<dbReference type="SUPFAM" id="SSF57701">
    <property type="entry name" value="Zn2/Cys6 DNA-binding domain"/>
    <property type="match status" value="1"/>
</dbReference>
<dbReference type="InterPro" id="IPR050797">
    <property type="entry name" value="Carb_Metab_Trans_Reg"/>
</dbReference>
<feature type="compositionally biased region" description="Low complexity" evidence="6">
    <location>
        <begin position="888"/>
        <end position="901"/>
    </location>
</feature>
<feature type="region of interest" description="Disordered" evidence="6">
    <location>
        <begin position="12"/>
        <end position="71"/>
    </location>
</feature>
<feature type="compositionally biased region" description="Low complexity" evidence="6">
    <location>
        <begin position="972"/>
        <end position="990"/>
    </location>
</feature>
<dbReference type="RefSeq" id="XP_062790992.1">
    <property type="nucleotide sequence ID" value="XM_062934941.1"/>
</dbReference>
<dbReference type="SMART" id="SM00066">
    <property type="entry name" value="GAL4"/>
    <property type="match status" value="1"/>
</dbReference>
<keyword evidence="5" id="KW-0539">Nucleus</keyword>
<dbReference type="InterPro" id="IPR001138">
    <property type="entry name" value="Zn2Cys6_DnaBD"/>
</dbReference>
<keyword evidence="2" id="KW-0805">Transcription regulation</keyword>
<evidence type="ECO:0000256" key="2">
    <source>
        <dbReference type="ARBA" id="ARBA00023015"/>
    </source>
</evidence>
<keyword evidence="4" id="KW-0804">Transcription</keyword>
<organism evidence="8 9">
    <name type="scientific">Kwoniella shivajii</name>
    <dbReference type="NCBI Taxonomy" id="564305"/>
    <lineage>
        <taxon>Eukaryota</taxon>
        <taxon>Fungi</taxon>
        <taxon>Dikarya</taxon>
        <taxon>Basidiomycota</taxon>
        <taxon>Agaricomycotina</taxon>
        <taxon>Tremellomycetes</taxon>
        <taxon>Tremellales</taxon>
        <taxon>Cryptococcaceae</taxon>
        <taxon>Kwoniella</taxon>
    </lineage>
</organism>
<dbReference type="GeneID" id="87955336"/>
<dbReference type="EMBL" id="CP141884">
    <property type="protein sequence ID" value="WRT66252.1"/>
    <property type="molecule type" value="Genomic_DNA"/>
</dbReference>
<feature type="region of interest" description="Disordered" evidence="6">
    <location>
        <begin position="283"/>
        <end position="308"/>
    </location>
</feature>
<evidence type="ECO:0000313" key="8">
    <source>
        <dbReference type="EMBL" id="WRT66252.1"/>
    </source>
</evidence>
<keyword evidence="9" id="KW-1185">Reference proteome</keyword>
<evidence type="ECO:0000313" key="9">
    <source>
        <dbReference type="Proteomes" id="UP001329825"/>
    </source>
</evidence>
<evidence type="ECO:0000256" key="4">
    <source>
        <dbReference type="ARBA" id="ARBA00023163"/>
    </source>
</evidence>
<feature type="compositionally biased region" description="Polar residues" evidence="6">
    <location>
        <begin position="235"/>
        <end position="248"/>
    </location>
</feature>
<feature type="compositionally biased region" description="Low complexity" evidence="6">
    <location>
        <begin position="138"/>
        <end position="154"/>
    </location>
</feature>
<evidence type="ECO:0000259" key="7">
    <source>
        <dbReference type="SMART" id="SM00066"/>
    </source>
</evidence>
<name>A0ABZ1D108_9TREE</name>
<evidence type="ECO:0000256" key="6">
    <source>
        <dbReference type="SAM" id="MobiDB-lite"/>
    </source>
</evidence>
<dbReference type="PANTHER" id="PTHR31668:SF26">
    <property type="entry name" value="GLUCOSE TRANSPORT TRANSCRIPTION REGULATOR RGT1-RELATED"/>
    <property type="match status" value="1"/>
</dbReference>
<gene>
    <name evidence="8" type="ORF">IL334_003205</name>
</gene>
<keyword evidence="3" id="KW-0238">DNA-binding</keyword>
<proteinExistence type="predicted"/>
<feature type="compositionally biased region" description="Polar residues" evidence="6">
    <location>
        <begin position="915"/>
        <end position="928"/>
    </location>
</feature>
<feature type="compositionally biased region" description="Polar residues" evidence="6">
    <location>
        <begin position="878"/>
        <end position="887"/>
    </location>
</feature>
<evidence type="ECO:0000256" key="3">
    <source>
        <dbReference type="ARBA" id="ARBA00023125"/>
    </source>
</evidence>
<dbReference type="PANTHER" id="PTHR31668">
    <property type="entry name" value="GLUCOSE TRANSPORT TRANSCRIPTION REGULATOR RGT1-RELATED-RELATED"/>
    <property type="match status" value="1"/>
</dbReference>
<dbReference type="CDD" id="cd00067">
    <property type="entry name" value="GAL4"/>
    <property type="match status" value="1"/>
</dbReference>
<keyword evidence="1" id="KW-0479">Metal-binding</keyword>
<feature type="compositionally biased region" description="Basic residues" evidence="6">
    <location>
        <begin position="936"/>
        <end position="965"/>
    </location>
</feature>
<protein>
    <recommendedName>
        <fullName evidence="7">Zn(2)-C6 fungal-type domain-containing protein</fullName>
    </recommendedName>
</protein>
<feature type="compositionally biased region" description="Polar residues" evidence="6">
    <location>
        <begin position="1007"/>
        <end position="1019"/>
    </location>
</feature>